<gene>
    <name evidence="2" type="ORF">HU200_041221</name>
</gene>
<protein>
    <submittedName>
        <fullName evidence="2">Uncharacterized protein</fullName>
    </submittedName>
</protein>
<evidence type="ECO:0000256" key="1">
    <source>
        <dbReference type="SAM" id="MobiDB-lite"/>
    </source>
</evidence>
<accession>A0A835EEA5</accession>
<evidence type="ECO:0000313" key="3">
    <source>
        <dbReference type="Proteomes" id="UP000636709"/>
    </source>
</evidence>
<reference evidence="2" key="1">
    <citation type="submission" date="2020-07" db="EMBL/GenBank/DDBJ databases">
        <title>Genome sequence and genetic diversity analysis of an under-domesticated orphan crop, white fonio (Digitaria exilis).</title>
        <authorList>
            <person name="Bennetzen J.L."/>
            <person name="Chen S."/>
            <person name="Ma X."/>
            <person name="Wang X."/>
            <person name="Yssel A.E.J."/>
            <person name="Chaluvadi S.R."/>
            <person name="Johnson M."/>
            <person name="Gangashetty P."/>
            <person name="Hamidou F."/>
            <person name="Sanogo M.D."/>
            <person name="Zwaenepoel A."/>
            <person name="Wallace J."/>
            <person name="Van De Peer Y."/>
            <person name="Van Deynze A."/>
        </authorList>
    </citation>
    <scope>NUCLEOTIDE SEQUENCE</scope>
    <source>
        <tissue evidence="2">Leaves</tissue>
    </source>
</reference>
<feature type="region of interest" description="Disordered" evidence="1">
    <location>
        <begin position="148"/>
        <end position="182"/>
    </location>
</feature>
<dbReference type="PANTHER" id="PTHR33075">
    <property type="entry name" value="OS02G0499800 PROTEIN"/>
    <property type="match status" value="1"/>
</dbReference>
<comment type="caution">
    <text evidence="2">The sequence shown here is derived from an EMBL/GenBank/DDBJ whole genome shotgun (WGS) entry which is preliminary data.</text>
</comment>
<dbReference type="AlphaFoldDB" id="A0A835EEA5"/>
<proteinExistence type="predicted"/>
<name>A0A835EEA5_9POAL</name>
<organism evidence="2 3">
    <name type="scientific">Digitaria exilis</name>
    <dbReference type="NCBI Taxonomy" id="1010633"/>
    <lineage>
        <taxon>Eukaryota</taxon>
        <taxon>Viridiplantae</taxon>
        <taxon>Streptophyta</taxon>
        <taxon>Embryophyta</taxon>
        <taxon>Tracheophyta</taxon>
        <taxon>Spermatophyta</taxon>
        <taxon>Magnoliopsida</taxon>
        <taxon>Liliopsida</taxon>
        <taxon>Poales</taxon>
        <taxon>Poaceae</taxon>
        <taxon>PACMAD clade</taxon>
        <taxon>Panicoideae</taxon>
        <taxon>Panicodae</taxon>
        <taxon>Paniceae</taxon>
        <taxon>Anthephorinae</taxon>
        <taxon>Digitaria</taxon>
    </lineage>
</organism>
<dbReference type="PANTHER" id="PTHR33075:SF9">
    <property type="entry name" value="DUF4283 DOMAIN-CONTAINING PROTEIN"/>
    <property type="match status" value="1"/>
</dbReference>
<keyword evidence="3" id="KW-1185">Reference proteome</keyword>
<sequence length="182" mass="19328">MASSSTSITGHGDHAILVVEHAISAEFADVAAADTTLSDSRPISPVTPPSEVNLDEVSPSTGPWAAALLAKASKLKLTYNDPTLKRSARQNDPKKGFRHNTCPDKHCYACDSAPPGISPSVIKNLGSNFCDIDPAELIDVALAKKKKALPPVGKKKAIKKHTKGNDEEDKDKPAAAKKKVRK</sequence>
<evidence type="ECO:0000313" key="2">
    <source>
        <dbReference type="EMBL" id="KAF8690825.1"/>
    </source>
</evidence>
<feature type="compositionally biased region" description="Basic residues" evidence="1">
    <location>
        <begin position="148"/>
        <end position="162"/>
    </location>
</feature>
<feature type="region of interest" description="Disordered" evidence="1">
    <location>
        <begin position="38"/>
        <end position="58"/>
    </location>
</feature>
<dbReference type="Proteomes" id="UP000636709">
    <property type="component" value="Unassembled WGS sequence"/>
</dbReference>
<dbReference type="EMBL" id="JACEFO010001972">
    <property type="protein sequence ID" value="KAF8690825.1"/>
    <property type="molecule type" value="Genomic_DNA"/>
</dbReference>